<dbReference type="EMBL" id="DYXR01000068">
    <property type="protein sequence ID" value="HJE76734.1"/>
    <property type="molecule type" value="Genomic_DNA"/>
</dbReference>
<protein>
    <submittedName>
        <fullName evidence="1">Glutaminase</fullName>
        <ecNumber evidence="1">3.5.1.2</ecNumber>
    </submittedName>
</protein>
<reference evidence="1" key="1">
    <citation type="journal article" date="2021" name="PeerJ">
        <title>Extensive microbial diversity within the chicken gut microbiome revealed by metagenomics and culture.</title>
        <authorList>
            <person name="Gilroy R."/>
            <person name="Ravi A."/>
            <person name="Getino M."/>
            <person name="Pursley I."/>
            <person name="Horton D.L."/>
            <person name="Alikhan N.F."/>
            <person name="Baker D."/>
            <person name="Gharbi K."/>
            <person name="Hall N."/>
            <person name="Watson M."/>
            <person name="Adriaenssens E.M."/>
            <person name="Foster-Nyarko E."/>
            <person name="Jarju S."/>
            <person name="Secka A."/>
            <person name="Antonio M."/>
            <person name="Oren A."/>
            <person name="Chaudhuri R.R."/>
            <person name="La Ragione R."/>
            <person name="Hildebrand F."/>
            <person name="Pallen M.J."/>
        </authorList>
    </citation>
    <scope>NUCLEOTIDE SEQUENCE</scope>
    <source>
        <strain evidence="1">CHK139-4039</strain>
    </source>
</reference>
<dbReference type="EC" id="3.5.1.2" evidence="1"/>
<feature type="non-terminal residue" evidence="1">
    <location>
        <position position="63"/>
    </location>
</feature>
<dbReference type="AlphaFoldDB" id="A0A9D2UKR4"/>
<gene>
    <name evidence="1" type="ORF">K8V74_02165</name>
</gene>
<name>A0A9D2UKR4_BREEP</name>
<proteinExistence type="predicted"/>
<sequence>MIGPDQEAVRQRAFTGDLPADRFIDSTLADIHTRYGGLDDGEVADYIPILAEADPRWFGLSLI</sequence>
<evidence type="ECO:0000313" key="1">
    <source>
        <dbReference type="EMBL" id="HJE76734.1"/>
    </source>
</evidence>
<evidence type="ECO:0000313" key="2">
    <source>
        <dbReference type="Proteomes" id="UP000743760"/>
    </source>
</evidence>
<dbReference type="InterPro" id="IPR012338">
    <property type="entry name" value="Beta-lactam/transpept-like"/>
</dbReference>
<accession>A0A9D2UKR4</accession>
<keyword evidence="1" id="KW-0378">Hydrolase</keyword>
<dbReference type="GO" id="GO:0004359">
    <property type="term" value="F:glutaminase activity"/>
    <property type="evidence" value="ECO:0007669"/>
    <property type="project" value="UniProtKB-EC"/>
</dbReference>
<organism evidence="1 2">
    <name type="scientific">Brevibacterium epidermidis</name>
    <dbReference type="NCBI Taxonomy" id="1698"/>
    <lineage>
        <taxon>Bacteria</taxon>
        <taxon>Bacillati</taxon>
        <taxon>Actinomycetota</taxon>
        <taxon>Actinomycetes</taxon>
        <taxon>Micrococcales</taxon>
        <taxon>Brevibacteriaceae</taxon>
        <taxon>Brevibacterium</taxon>
    </lineage>
</organism>
<dbReference type="Gene3D" id="3.40.710.10">
    <property type="entry name" value="DD-peptidase/beta-lactamase superfamily"/>
    <property type="match status" value="1"/>
</dbReference>
<dbReference type="SUPFAM" id="SSF56601">
    <property type="entry name" value="beta-lactamase/transpeptidase-like"/>
    <property type="match status" value="1"/>
</dbReference>
<dbReference type="Proteomes" id="UP000743760">
    <property type="component" value="Unassembled WGS sequence"/>
</dbReference>
<comment type="caution">
    <text evidence="1">The sequence shown here is derived from an EMBL/GenBank/DDBJ whole genome shotgun (WGS) entry which is preliminary data.</text>
</comment>
<reference evidence="1" key="2">
    <citation type="submission" date="2021-09" db="EMBL/GenBank/DDBJ databases">
        <authorList>
            <person name="Gilroy R."/>
        </authorList>
    </citation>
    <scope>NUCLEOTIDE SEQUENCE</scope>
    <source>
        <strain evidence="1">CHK139-4039</strain>
    </source>
</reference>